<feature type="region of interest" description="Disordered" evidence="1">
    <location>
        <begin position="1"/>
        <end position="52"/>
    </location>
</feature>
<evidence type="ECO:0000313" key="2">
    <source>
        <dbReference type="EMBL" id="GER33215.1"/>
    </source>
</evidence>
<organism evidence="2 3">
    <name type="scientific">Striga asiatica</name>
    <name type="common">Asiatic witchweed</name>
    <name type="synonym">Buchnera asiatica</name>
    <dbReference type="NCBI Taxonomy" id="4170"/>
    <lineage>
        <taxon>Eukaryota</taxon>
        <taxon>Viridiplantae</taxon>
        <taxon>Streptophyta</taxon>
        <taxon>Embryophyta</taxon>
        <taxon>Tracheophyta</taxon>
        <taxon>Spermatophyta</taxon>
        <taxon>Magnoliopsida</taxon>
        <taxon>eudicotyledons</taxon>
        <taxon>Gunneridae</taxon>
        <taxon>Pentapetalae</taxon>
        <taxon>asterids</taxon>
        <taxon>lamiids</taxon>
        <taxon>Lamiales</taxon>
        <taxon>Orobanchaceae</taxon>
        <taxon>Buchnereae</taxon>
        <taxon>Striga</taxon>
    </lineage>
</organism>
<evidence type="ECO:0000313" key="3">
    <source>
        <dbReference type="Proteomes" id="UP000325081"/>
    </source>
</evidence>
<evidence type="ECO:0000256" key="1">
    <source>
        <dbReference type="SAM" id="MobiDB-lite"/>
    </source>
</evidence>
<feature type="compositionally biased region" description="Basic and acidic residues" evidence="1">
    <location>
        <begin position="40"/>
        <end position="52"/>
    </location>
</feature>
<protein>
    <submittedName>
        <fullName evidence="2">PTS system fructose subfamily IIC subunit</fullName>
    </submittedName>
</protein>
<comment type="caution">
    <text evidence="2">The sequence shown here is derived from an EMBL/GenBank/DDBJ whole genome shotgun (WGS) entry which is preliminary data.</text>
</comment>
<name>A0A5A7PK10_STRAF</name>
<feature type="compositionally biased region" description="Polar residues" evidence="1">
    <location>
        <begin position="1"/>
        <end position="14"/>
    </location>
</feature>
<accession>A0A5A7PK10</accession>
<dbReference type="Proteomes" id="UP000325081">
    <property type="component" value="Unassembled WGS sequence"/>
</dbReference>
<proteinExistence type="predicted"/>
<dbReference type="AlphaFoldDB" id="A0A5A7PK10"/>
<dbReference type="EMBL" id="BKCP01004705">
    <property type="protein sequence ID" value="GER33215.1"/>
    <property type="molecule type" value="Genomic_DNA"/>
</dbReference>
<reference evidence="3" key="1">
    <citation type="journal article" date="2019" name="Curr. Biol.">
        <title>Genome Sequence of Striga asiatica Provides Insight into the Evolution of Plant Parasitism.</title>
        <authorList>
            <person name="Yoshida S."/>
            <person name="Kim S."/>
            <person name="Wafula E.K."/>
            <person name="Tanskanen J."/>
            <person name="Kim Y.M."/>
            <person name="Honaas L."/>
            <person name="Yang Z."/>
            <person name="Spallek T."/>
            <person name="Conn C.E."/>
            <person name="Ichihashi Y."/>
            <person name="Cheong K."/>
            <person name="Cui S."/>
            <person name="Der J.P."/>
            <person name="Gundlach H."/>
            <person name="Jiao Y."/>
            <person name="Hori C."/>
            <person name="Ishida J.K."/>
            <person name="Kasahara H."/>
            <person name="Kiba T."/>
            <person name="Kim M.S."/>
            <person name="Koo N."/>
            <person name="Laohavisit A."/>
            <person name="Lee Y.H."/>
            <person name="Lumba S."/>
            <person name="McCourt P."/>
            <person name="Mortimer J.C."/>
            <person name="Mutuku J.M."/>
            <person name="Nomura T."/>
            <person name="Sasaki-Sekimoto Y."/>
            <person name="Seto Y."/>
            <person name="Wang Y."/>
            <person name="Wakatake T."/>
            <person name="Sakakibara H."/>
            <person name="Demura T."/>
            <person name="Yamaguchi S."/>
            <person name="Yoneyama K."/>
            <person name="Manabe R.I."/>
            <person name="Nelson D.C."/>
            <person name="Schulman A.H."/>
            <person name="Timko M.P."/>
            <person name="dePamphilis C.W."/>
            <person name="Choi D."/>
            <person name="Shirasu K."/>
        </authorList>
    </citation>
    <scope>NUCLEOTIDE SEQUENCE [LARGE SCALE GENOMIC DNA]</scope>
    <source>
        <strain evidence="3">cv. UVA1</strain>
    </source>
</reference>
<sequence length="114" mass="11577">MLNQAAKDSSTGASTRIGVREHLNQSNVSSAGVTGASRTIEVHHGSSGEGSDRGACLVPVIPAVEVVAADGRPLCLLFFVTTLQSRSSMALDAFLVPTGVARTGSDGVAPNSKV</sequence>
<gene>
    <name evidence="2" type="ORF">STAS_09327</name>
</gene>
<keyword evidence="3" id="KW-1185">Reference proteome</keyword>